<dbReference type="EMBL" id="SDCR01000010">
    <property type="protein sequence ID" value="TCX72815.1"/>
    <property type="molecule type" value="Genomic_DNA"/>
</dbReference>
<dbReference type="SUPFAM" id="SSF54611">
    <property type="entry name" value="SecB-like"/>
    <property type="match status" value="1"/>
</dbReference>
<reference evidence="2" key="1">
    <citation type="submission" date="2019-01" db="EMBL/GenBank/DDBJ databases">
        <authorList>
            <person name="Lista F."/>
            <person name="Anselmo A."/>
        </authorList>
    </citation>
    <scope>NUCLEOTIDE SEQUENCE</scope>
    <source>
        <strain evidence="2">5S</strain>
    </source>
</reference>
<comment type="caution">
    <text evidence="2">The sequence shown here is derived from an EMBL/GenBank/DDBJ whole genome shotgun (WGS) entry which is preliminary data.</text>
</comment>
<dbReference type="RefSeq" id="WP_012967866.1">
    <property type="nucleotide sequence ID" value="NZ_JAALAM010000009.1"/>
</dbReference>
<gene>
    <name evidence="2" type="ORF">ETE60_15390</name>
</gene>
<organism evidence="2">
    <name type="scientific">Klebsiella pneumoniae</name>
    <dbReference type="NCBI Taxonomy" id="573"/>
    <lineage>
        <taxon>Bacteria</taxon>
        <taxon>Pseudomonadati</taxon>
        <taxon>Pseudomonadota</taxon>
        <taxon>Gammaproteobacteria</taxon>
        <taxon>Enterobacterales</taxon>
        <taxon>Enterobacteriaceae</taxon>
        <taxon>Klebsiella/Raoultella group</taxon>
        <taxon>Klebsiella</taxon>
        <taxon>Klebsiella pneumoniae complex</taxon>
    </lineage>
</organism>
<protein>
    <recommendedName>
        <fullName evidence="3">Preprotein translocase subunit SecB</fullName>
    </recommendedName>
</protein>
<proteinExistence type="predicted"/>
<sequence length="140" mass="15931">MKITPIGSKVHKVVLTPKEQTESPKKGKKDNKNTNANLKLDNELYLNKNSSKIFRARYKIQVDIEDSVEVDVIYDFDFKSDTDVDQTLVSSMVIRSQVPTLVYPYIKAYLEQFLLISGYGNVPLPYVDFIENPIPGKATD</sequence>
<evidence type="ECO:0000256" key="1">
    <source>
        <dbReference type="SAM" id="MobiDB-lite"/>
    </source>
</evidence>
<accession>A0A483LDU0</accession>
<dbReference type="Gene3D" id="3.10.420.10">
    <property type="entry name" value="SecB-like"/>
    <property type="match status" value="1"/>
</dbReference>
<dbReference type="InterPro" id="IPR035958">
    <property type="entry name" value="SecB-like_sf"/>
</dbReference>
<evidence type="ECO:0008006" key="3">
    <source>
        <dbReference type="Google" id="ProtNLM"/>
    </source>
</evidence>
<dbReference type="AlphaFoldDB" id="A0A483LDU0"/>
<name>A0A483LDU0_KLEPN</name>
<feature type="region of interest" description="Disordered" evidence="1">
    <location>
        <begin position="17"/>
        <end position="36"/>
    </location>
</feature>
<evidence type="ECO:0000313" key="2">
    <source>
        <dbReference type="EMBL" id="TCX72815.1"/>
    </source>
</evidence>